<evidence type="ECO:0000313" key="8">
    <source>
        <dbReference type="EMBL" id="MFC6236643.1"/>
    </source>
</evidence>
<feature type="transmembrane region" description="Helical" evidence="6">
    <location>
        <begin position="143"/>
        <end position="163"/>
    </location>
</feature>
<feature type="transmembrane region" description="Helical" evidence="6">
    <location>
        <begin position="212"/>
        <end position="236"/>
    </location>
</feature>
<evidence type="ECO:0000256" key="2">
    <source>
        <dbReference type="ARBA" id="ARBA00022692"/>
    </source>
</evidence>
<reference evidence="9" key="1">
    <citation type="journal article" date="2019" name="Int. J. Syst. Evol. Microbiol.">
        <title>The Global Catalogue of Microorganisms (GCM) 10K type strain sequencing project: providing services to taxonomists for standard genome sequencing and annotation.</title>
        <authorList>
            <consortium name="The Broad Institute Genomics Platform"/>
            <consortium name="The Broad Institute Genome Sequencing Center for Infectious Disease"/>
            <person name="Wu L."/>
            <person name="Ma J."/>
        </authorList>
    </citation>
    <scope>NUCLEOTIDE SEQUENCE [LARGE SCALE GENOMIC DNA]</scope>
    <source>
        <strain evidence="9">CGMCC 4.7317</strain>
    </source>
</reference>
<proteinExistence type="predicted"/>
<evidence type="ECO:0000259" key="7">
    <source>
        <dbReference type="Pfam" id="PF00520"/>
    </source>
</evidence>
<dbReference type="Gene3D" id="1.10.287.70">
    <property type="match status" value="1"/>
</dbReference>
<evidence type="ECO:0000256" key="6">
    <source>
        <dbReference type="SAM" id="Phobius"/>
    </source>
</evidence>
<dbReference type="PANTHER" id="PTHR10037">
    <property type="entry name" value="VOLTAGE-GATED CATION CHANNEL CALCIUM AND SODIUM"/>
    <property type="match status" value="1"/>
</dbReference>
<keyword evidence="3 6" id="KW-1133">Transmembrane helix</keyword>
<comment type="subcellular location">
    <subcellularLocation>
        <location evidence="1">Membrane</location>
        <topology evidence="1">Multi-pass membrane protein</topology>
    </subcellularLocation>
</comment>
<evidence type="ECO:0000256" key="5">
    <source>
        <dbReference type="SAM" id="MobiDB-lite"/>
    </source>
</evidence>
<dbReference type="InterPro" id="IPR005821">
    <property type="entry name" value="Ion_trans_dom"/>
</dbReference>
<evidence type="ECO:0000256" key="3">
    <source>
        <dbReference type="ARBA" id="ARBA00022989"/>
    </source>
</evidence>
<evidence type="ECO:0000313" key="9">
    <source>
        <dbReference type="Proteomes" id="UP001596138"/>
    </source>
</evidence>
<keyword evidence="9" id="KW-1185">Reference proteome</keyword>
<dbReference type="PANTHER" id="PTHR10037:SF62">
    <property type="entry name" value="SODIUM CHANNEL PROTEIN 60E"/>
    <property type="match status" value="1"/>
</dbReference>
<sequence length="291" mass="32093">MTSSSASGGDSRRAGRIARLVDSSRFNLAIAAVIVANAVVLGLETYPEVMDSYGGVLVLLNELFFVVFVVELGLRIASYGRRPQDFLRNGWNVFDLVVIGAVLLPGVREQAQLLRLLRLARIVRLVRFLPDARMLVLTVIKSIPAVASMVVLTVLLLFVYGMIGWSLFGAALPETWGTIGRSMLTLFVLLTLENFPTYLAEAEPVSMFAIPFFVSYVLLAAFIVFNLLIGVVISSMEKAREEEDKREQADDAEMLTRLAEVQTALSRLEQDLRGRGRDPVKVSPRGDAADR</sequence>
<dbReference type="EMBL" id="JBHSTI010000002">
    <property type="protein sequence ID" value="MFC6236643.1"/>
    <property type="molecule type" value="Genomic_DNA"/>
</dbReference>
<feature type="transmembrane region" description="Helical" evidence="6">
    <location>
        <begin position="52"/>
        <end position="74"/>
    </location>
</feature>
<organism evidence="8 9">
    <name type="scientific">Longivirga aurantiaca</name>
    <dbReference type="NCBI Taxonomy" id="1837743"/>
    <lineage>
        <taxon>Bacteria</taxon>
        <taxon>Bacillati</taxon>
        <taxon>Actinomycetota</taxon>
        <taxon>Actinomycetes</taxon>
        <taxon>Sporichthyales</taxon>
        <taxon>Sporichthyaceae</taxon>
        <taxon>Longivirga</taxon>
    </lineage>
</organism>
<dbReference type="Proteomes" id="UP001596138">
    <property type="component" value="Unassembled WGS sequence"/>
</dbReference>
<evidence type="ECO:0000256" key="4">
    <source>
        <dbReference type="ARBA" id="ARBA00023136"/>
    </source>
</evidence>
<keyword evidence="4 6" id="KW-0472">Membrane</keyword>
<dbReference type="InterPro" id="IPR027359">
    <property type="entry name" value="Volt_channel_dom_sf"/>
</dbReference>
<feature type="domain" description="Ion transport" evidence="7">
    <location>
        <begin position="24"/>
        <end position="243"/>
    </location>
</feature>
<dbReference type="InterPro" id="IPR043203">
    <property type="entry name" value="VGCC_Ca_Na"/>
</dbReference>
<accession>A0ABW1SW71</accession>
<evidence type="ECO:0000256" key="1">
    <source>
        <dbReference type="ARBA" id="ARBA00004141"/>
    </source>
</evidence>
<comment type="caution">
    <text evidence="8">The sequence shown here is derived from an EMBL/GenBank/DDBJ whole genome shotgun (WGS) entry which is preliminary data.</text>
</comment>
<feature type="compositionally biased region" description="Basic and acidic residues" evidence="5">
    <location>
        <begin position="271"/>
        <end position="280"/>
    </location>
</feature>
<feature type="region of interest" description="Disordered" evidence="5">
    <location>
        <begin position="271"/>
        <end position="291"/>
    </location>
</feature>
<dbReference type="SUPFAM" id="SSF81324">
    <property type="entry name" value="Voltage-gated potassium channels"/>
    <property type="match status" value="1"/>
</dbReference>
<keyword evidence="2 6" id="KW-0812">Transmembrane</keyword>
<protein>
    <submittedName>
        <fullName evidence="8">Ion transporter</fullName>
    </submittedName>
</protein>
<gene>
    <name evidence="8" type="ORF">ACFQGU_02040</name>
</gene>
<dbReference type="Pfam" id="PF00520">
    <property type="entry name" value="Ion_trans"/>
    <property type="match status" value="1"/>
</dbReference>
<name>A0ABW1SW71_9ACTN</name>
<feature type="transmembrane region" description="Helical" evidence="6">
    <location>
        <begin position="26"/>
        <end position="46"/>
    </location>
</feature>
<dbReference type="Gene3D" id="1.20.120.350">
    <property type="entry name" value="Voltage-gated potassium channels. Chain C"/>
    <property type="match status" value="1"/>
</dbReference>
<dbReference type="RefSeq" id="WP_386763683.1">
    <property type="nucleotide sequence ID" value="NZ_JBHSTI010000002.1"/>
</dbReference>